<dbReference type="Proteomes" id="UP001143480">
    <property type="component" value="Unassembled WGS sequence"/>
</dbReference>
<dbReference type="SUPFAM" id="SSF53474">
    <property type="entry name" value="alpha/beta-Hydrolases"/>
    <property type="match status" value="1"/>
</dbReference>
<dbReference type="Gene3D" id="3.40.50.1820">
    <property type="entry name" value="alpha/beta hydrolase"/>
    <property type="match status" value="1"/>
</dbReference>
<comment type="caution">
    <text evidence="1">The sequence shown here is derived from an EMBL/GenBank/DDBJ whole genome shotgun (WGS) entry which is preliminary data.</text>
</comment>
<gene>
    <name evidence="1" type="ORF">GCM10017581_102860</name>
</gene>
<evidence type="ECO:0000313" key="1">
    <source>
        <dbReference type="EMBL" id="GLL08519.1"/>
    </source>
</evidence>
<dbReference type="InterPro" id="IPR029058">
    <property type="entry name" value="AB_hydrolase_fold"/>
</dbReference>
<dbReference type="AlphaFoldDB" id="A0A9W6NTA1"/>
<evidence type="ECO:0000313" key="2">
    <source>
        <dbReference type="Proteomes" id="UP001143480"/>
    </source>
</evidence>
<keyword evidence="2" id="KW-1185">Reference proteome</keyword>
<reference evidence="1" key="1">
    <citation type="journal article" date="2014" name="Int. J. Syst. Evol. Microbiol.">
        <title>Complete genome sequence of Corynebacterium casei LMG S-19264T (=DSM 44701T), isolated from a smear-ripened cheese.</title>
        <authorList>
            <consortium name="US DOE Joint Genome Institute (JGI-PGF)"/>
            <person name="Walter F."/>
            <person name="Albersmeier A."/>
            <person name="Kalinowski J."/>
            <person name="Ruckert C."/>
        </authorList>
    </citation>
    <scope>NUCLEOTIDE SEQUENCE</scope>
    <source>
        <strain evidence="1">VKM Ac-1321</strain>
    </source>
</reference>
<dbReference type="RefSeq" id="WP_261961811.1">
    <property type="nucleotide sequence ID" value="NZ_BAAAXA010000001.1"/>
</dbReference>
<reference evidence="1" key="2">
    <citation type="submission" date="2023-01" db="EMBL/GenBank/DDBJ databases">
        <authorList>
            <person name="Sun Q."/>
            <person name="Evtushenko L."/>
        </authorList>
    </citation>
    <scope>NUCLEOTIDE SEQUENCE</scope>
    <source>
        <strain evidence="1">VKM Ac-1321</strain>
    </source>
</reference>
<proteinExistence type="predicted"/>
<accession>A0A9W6NTA1</accession>
<evidence type="ECO:0008006" key="3">
    <source>
        <dbReference type="Google" id="ProtNLM"/>
    </source>
</evidence>
<dbReference type="EMBL" id="BSFP01000155">
    <property type="protein sequence ID" value="GLL08519.1"/>
    <property type="molecule type" value="Genomic_DNA"/>
</dbReference>
<sequence length="157" mass="16376">MTDTSEAFIAHQLVQQLRRDERWVRHVVGVGHSFGSAIWMIEAAGYHDVDALILTGCLHAPNPAQQAAIGAGLHPAGQDSAFTSAAPPEGYVTTMPGVRGSDFYYLPAAASGAVALDEQTKATGTTGERASMNLARDPAYSDVSTCPCSSPSATTTP</sequence>
<organism evidence="1 2">
    <name type="scientific">Dactylosporangium matsuzakiense</name>
    <dbReference type="NCBI Taxonomy" id="53360"/>
    <lineage>
        <taxon>Bacteria</taxon>
        <taxon>Bacillati</taxon>
        <taxon>Actinomycetota</taxon>
        <taxon>Actinomycetes</taxon>
        <taxon>Micromonosporales</taxon>
        <taxon>Micromonosporaceae</taxon>
        <taxon>Dactylosporangium</taxon>
    </lineage>
</organism>
<protein>
    <recommendedName>
        <fullName evidence="3">Alpha/beta hydrolase family protein</fullName>
    </recommendedName>
</protein>
<name>A0A9W6NTA1_9ACTN</name>